<evidence type="ECO:0000256" key="5">
    <source>
        <dbReference type="ARBA" id="ARBA00023172"/>
    </source>
</evidence>
<dbReference type="Proteomes" id="UP001595898">
    <property type="component" value="Unassembled WGS sequence"/>
</dbReference>
<feature type="region of interest" description="Disordered" evidence="6">
    <location>
        <begin position="392"/>
        <end position="417"/>
    </location>
</feature>
<dbReference type="InterPro" id="IPR051399">
    <property type="entry name" value="RNA-guided_DNA_endo/Transpos"/>
</dbReference>
<name>A0ABD5PQL4_9EURY</name>
<dbReference type="NCBIfam" id="NF040570">
    <property type="entry name" value="guided_TnpB"/>
    <property type="match status" value="1"/>
</dbReference>
<proteinExistence type="inferred from homology"/>
<keyword evidence="9" id="KW-0540">Nuclease</keyword>
<dbReference type="InterPro" id="IPR001959">
    <property type="entry name" value="Transposase"/>
</dbReference>
<dbReference type="GO" id="GO:0004519">
    <property type="term" value="F:endonuclease activity"/>
    <property type="evidence" value="ECO:0007669"/>
    <property type="project" value="UniProtKB-KW"/>
</dbReference>
<dbReference type="PANTHER" id="PTHR30405:SF26">
    <property type="entry name" value="TRANSPOSASE, PROBABLY IS605-TNPB FAMILY"/>
    <property type="match status" value="1"/>
</dbReference>
<evidence type="ECO:0000256" key="1">
    <source>
        <dbReference type="ARBA" id="ARBA00008761"/>
    </source>
</evidence>
<feature type="domain" description="Probable transposase IS891/IS1136/IS1341" evidence="7">
    <location>
        <begin position="182"/>
        <end position="283"/>
    </location>
</feature>
<dbReference type="GO" id="GO:0006310">
    <property type="term" value="P:DNA recombination"/>
    <property type="evidence" value="ECO:0007669"/>
    <property type="project" value="UniProtKB-KW"/>
</dbReference>
<evidence type="ECO:0000313" key="10">
    <source>
        <dbReference type="Proteomes" id="UP001595898"/>
    </source>
</evidence>
<sequence length="417" mass="46862">MDVRRTVPVALDVDSDDAALLEDTVDTFLWSAQYVVDHAFKGEYVTTSKTTLDDETYDDVREKTDGFNGGLVQAARNKAAEACKSVVARWKQGKKASKPVFTSPHVVYDKRTATFHDDYVSLATTDGRIEADYVLPDEDRGTPHSEYLFSDKYETTGAELHYRDSNWVLHIHCKADVKSDTSEQATTENGTVLGVDLGVNTLAVTSTGTFWTGDEFDHWRREYEKRRGDLQQCGTRWAHENIQSVARKEDGRFKQMLHRISNELVTEARENECSVIAFEDLTGIRERTGASWGHKWAFDRLYDYVEYKAEEHGITVEQVDPANTSRRCSHCGFTHPDNREDKDFECLKCGYENHADYNAAKNIGLRYLRRNQTSGDGGAPLSVRLNSGTLNANGGYSPAEESARAGVHAESHGFSRG</sequence>
<evidence type="ECO:0000259" key="8">
    <source>
        <dbReference type="Pfam" id="PF07282"/>
    </source>
</evidence>
<keyword evidence="9" id="KW-0255">Endonuclease</keyword>
<keyword evidence="10" id="KW-1185">Reference proteome</keyword>
<reference evidence="9 10" key="1">
    <citation type="journal article" date="2019" name="Int. J. Syst. Evol. Microbiol.">
        <title>The Global Catalogue of Microorganisms (GCM) 10K type strain sequencing project: providing services to taxonomists for standard genome sequencing and annotation.</title>
        <authorList>
            <consortium name="The Broad Institute Genomics Platform"/>
            <consortium name="The Broad Institute Genome Sequencing Center for Infectious Disease"/>
            <person name="Wu L."/>
            <person name="Ma J."/>
        </authorList>
    </citation>
    <scope>NUCLEOTIDE SEQUENCE [LARGE SCALE GENOMIC DNA]</scope>
    <source>
        <strain evidence="9 10">WLHS5</strain>
    </source>
</reference>
<evidence type="ECO:0000259" key="7">
    <source>
        <dbReference type="Pfam" id="PF01385"/>
    </source>
</evidence>
<comment type="caution">
    <text evidence="9">The sequence shown here is derived from an EMBL/GenBank/DDBJ whole genome shotgun (WGS) entry which is preliminary data.</text>
</comment>
<dbReference type="EMBL" id="JBHSFA010000007">
    <property type="protein sequence ID" value="MFC4542752.1"/>
    <property type="molecule type" value="Genomic_DNA"/>
</dbReference>
<dbReference type="InterPro" id="IPR010095">
    <property type="entry name" value="Cas12f1-like_TNB"/>
</dbReference>
<evidence type="ECO:0000313" key="9">
    <source>
        <dbReference type="EMBL" id="MFC4542752.1"/>
    </source>
</evidence>
<dbReference type="AlphaFoldDB" id="A0ABD5PQL4"/>
<evidence type="ECO:0000256" key="6">
    <source>
        <dbReference type="SAM" id="MobiDB-lite"/>
    </source>
</evidence>
<accession>A0ABD5PQL4</accession>
<dbReference type="GO" id="GO:0003677">
    <property type="term" value="F:DNA binding"/>
    <property type="evidence" value="ECO:0007669"/>
    <property type="project" value="UniProtKB-KW"/>
</dbReference>
<keyword evidence="3" id="KW-0815">Transposition</keyword>
<dbReference type="NCBIfam" id="TIGR01766">
    <property type="entry name" value="IS200/IS605 family accessory protein TnpB-like domain"/>
    <property type="match status" value="1"/>
</dbReference>
<feature type="compositionally biased region" description="Basic and acidic residues" evidence="6">
    <location>
        <begin position="401"/>
        <end position="417"/>
    </location>
</feature>
<organism evidence="9 10">
    <name type="scientific">Halosolutus amylolyticus</name>
    <dbReference type="NCBI Taxonomy" id="2932267"/>
    <lineage>
        <taxon>Archaea</taxon>
        <taxon>Methanobacteriati</taxon>
        <taxon>Methanobacteriota</taxon>
        <taxon>Stenosarchaea group</taxon>
        <taxon>Halobacteria</taxon>
        <taxon>Halobacteriales</taxon>
        <taxon>Natrialbaceae</taxon>
        <taxon>Halosolutus</taxon>
    </lineage>
</organism>
<dbReference type="Pfam" id="PF01385">
    <property type="entry name" value="OrfB_IS605"/>
    <property type="match status" value="1"/>
</dbReference>
<gene>
    <name evidence="9" type="ORF">ACFO5R_12550</name>
</gene>
<feature type="domain" description="Cas12f1-like TNB" evidence="8">
    <location>
        <begin position="298"/>
        <end position="363"/>
    </location>
</feature>
<keyword evidence="4" id="KW-0238">DNA-binding</keyword>
<dbReference type="Pfam" id="PF07282">
    <property type="entry name" value="Cas12f1-like_TNB"/>
    <property type="match status" value="1"/>
</dbReference>
<comment type="similarity">
    <text evidence="1">In the C-terminal section; belongs to the transposase 35 family.</text>
</comment>
<comment type="similarity">
    <text evidence="2">In the N-terminal section; belongs to the transposase 2 family.</text>
</comment>
<protein>
    <submittedName>
        <fullName evidence="9">RNA-guided endonuclease InsQ/TnpB family protein</fullName>
    </submittedName>
</protein>
<keyword evidence="5" id="KW-0233">DNA recombination</keyword>
<evidence type="ECO:0000256" key="2">
    <source>
        <dbReference type="ARBA" id="ARBA00011044"/>
    </source>
</evidence>
<evidence type="ECO:0000256" key="3">
    <source>
        <dbReference type="ARBA" id="ARBA00022578"/>
    </source>
</evidence>
<dbReference type="PANTHER" id="PTHR30405">
    <property type="entry name" value="TRANSPOSASE"/>
    <property type="match status" value="1"/>
</dbReference>
<keyword evidence="9" id="KW-0378">Hydrolase</keyword>
<dbReference type="GO" id="GO:0032196">
    <property type="term" value="P:transposition"/>
    <property type="evidence" value="ECO:0007669"/>
    <property type="project" value="UniProtKB-KW"/>
</dbReference>
<evidence type="ECO:0000256" key="4">
    <source>
        <dbReference type="ARBA" id="ARBA00023125"/>
    </source>
</evidence>
<dbReference type="RefSeq" id="WP_250140557.1">
    <property type="nucleotide sequence ID" value="NZ_JALIQP010000002.1"/>
</dbReference>